<evidence type="ECO:0000313" key="2">
    <source>
        <dbReference type="Proteomes" id="UP001359886"/>
    </source>
</evidence>
<protein>
    <submittedName>
        <fullName evidence="1">AlpA family phage regulatory protein</fullName>
    </submittedName>
</protein>
<gene>
    <name evidence="1" type="ORF">V3330_14345</name>
</gene>
<dbReference type="AlphaFoldDB" id="A0AAW9RAP3"/>
<sequence length="74" mass="8756">MKFLSKKQVVEKVGVSIQTIDRWEKEGRFPKRVRLPIGEPPRGKKSRPGYYRVVWIEEEVEDFMHLVALEDRAS</sequence>
<name>A0AAW9RAP3_9GAMM</name>
<dbReference type="SUPFAM" id="SSF46955">
    <property type="entry name" value="Putative DNA-binding domain"/>
    <property type="match status" value="1"/>
</dbReference>
<reference evidence="1 2" key="1">
    <citation type="submission" date="2024-02" db="EMBL/GenBank/DDBJ databases">
        <title>A novel Wenzhouxiangellaceae bacterium, isolated from coastal sediments.</title>
        <authorList>
            <person name="Du Z.-J."/>
            <person name="Ye Y.-Q."/>
            <person name="Zhang X.-Y."/>
        </authorList>
    </citation>
    <scope>NUCLEOTIDE SEQUENCE [LARGE SCALE GENOMIC DNA]</scope>
    <source>
        <strain evidence="1 2">CH-27</strain>
    </source>
</reference>
<evidence type="ECO:0000313" key="1">
    <source>
        <dbReference type="EMBL" id="MEJ8568810.1"/>
    </source>
</evidence>
<accession>A0AAW9RAP3</accession>
<dbReference type="InterPro" id="IPR009061">
    <property type="entry name" value="DNA-bd_dom_put_sf"/>
</dbReference>
<organism evidence="1 2">
    <name type="scientific">Elongatibacter sediminis</name>
    <dbReference type="NCBI Taxonomy" id="3119006"/>
    <lineage>
        <taxon>Bacteria</taxon>
        <taxon>Pseudomonadati</taxon>
        <taxon>Pseudomonadota</taxon>
        <taxon>Gammaproteobacteria</taxon>
        <taxon>Chromatiales</taxon>
        <taxon>Wenzhouxiangellaceae</taxon>
        <taxon>Elongatibacter</taxon>
    </lineage>
</organism>
<dbReference type="EMBL" id="JAZHOG010000010">
    <property type="protein sequence ID" value="MEJ8568810.1"/>
    <property type="molecule type" value="Genomic_DNA"/>
</dbReference>
<dbReference type="InterPro" id="IPR010260">
    <property type="entry name" value="AlpA"/>
</dbReference>
<dbReference type="RefSeq" id="WP_354696134.1">
    <property type="nucleotide sequence ID" value="NZ_JAZHOG010000010.1"/>
</dbReference>
<keyword evidence="2" id="KW-1185">Reference proteome</keyword>
<comment type="caution">
    <text evidence="1">The sequence shown here is derived from an EMBL/GenBank/DDBJ whole genome shotgun (WGS) entry which is preliminary data.</text>
</comment>
<dbReference type="Proteomes" id="UP001359886">
    <property type="component" value="Unassembled WGS sequence"/>
</dbReference>
<proteinExistence type="predicted"/>
<dbReference type="Pfam" id="PF05930">
    <property type="entry name" value="Phage_AlpA"/>
    <property type="match status" value="1"/>
</dbReference>